<dbReference type="InterPro" id="IPR043136">
    <property type="entry name" value="B30.2/SPRY_sf"/>
</dbReference>
<gene>
    <name evidence="3" type="ORF">EZS28_004749</name>
</gene>
<dbReference type="InterPro" id="IPR001245">
    <property type="entry name" value="Ser-Thr/Tyr_kinase_cat_dom"/>
</dbReference>
<organism evidence="3 4">
    <name type="scientific">Streblomastix strix</name>
    <dbReference type="NCBI Taxonomy" id="222440"/>
    <lineage>
        <taxon>Eukaryota</taxon>
        <taxon>Metamonada</taxon>
        <taxon>Preaxostyla</taxon>
        <taxon>Oxymonadida</taxon>
        <taxon>Streblomastigidae</taxon>
        <taxon>Streblomastix</taxon>
    </lineage>
</organism>
<feature type="domain" description="Serine-threonine/tyrosine-protein kinase catalytic" evidence="2">
    <location>
        <begin position="35"/>
        <end position="118"/>
    </location>
</feature>
<comment type="caution">
    <text evidence="3">The sequence shown here is derived from an EMBL/GenBank/DDBJ whole genome shotgun (WGS) entry which is preliminary data.</text>
</comment>
<sequence length="458" mass="53641">MSTVGPQPITKHTWNDYKLIRELPCDSLKPMLHMTQIDNNKQVLIKHLQYASGQEKKLADEQVKMLKTVQSKHIIEYIESFVDGNDRCVVLEYCTKGNLREYMSNDPDQRPKVKELLESDLMKLIEKIENENENKNKIQELMKEKQIIIRERDKVTFERDQALNEKQIQMNEKERIQTEISIEWKEKEIIVAERDIALNEKQVSVSEKVQYEQRVECAEALVHRLQEDIIRLENEVNREKEEKIKALTERDREKTDKERERDEKLKEKTRADLAFVEVLRLSIENNQLKQQLERIEQISASPKVQQKPNKTSTQKILVMPSSKPKQISPGATQTYEFSVENDFSNFLAVNTTMNEGIYYFEICVDNHVRTYNFAVGIFEHSDILPLNEYFKNDGNKDKIVSFTNAGFIDHFNHKIFGNQSFHIGQRVGAEVNLDSNPRQLTFFVDGQEQKNCVISSIV</sequence>
<dbReference type="Gene3D" id="2.60.120.920">
    <property type="match status" value="1"/>
</dbReference>
<dbReference type="AlphaFoldDB" id="A0A5J4WXA9"/>
<dbReference type="Proteomes" id="UP000324800">
    <property type="component" value="Unassembled WGS sequence"/>
</dbReference>
<accession>A0A5J4WXA9</accession>
<dbReference type="Gene3D" id="1.10.510.10">
    <property type="entry name" value="Transferase(Phosphotransferase) domain 1"/>
    <property type="match status" value="1"/>
</dbReference>
<keyword evidence="1" id="KW-0175">Coiled coil</keyword>
<proteinExistence type="predicted"/>
<evidence type="ECO:0000256" key="1">
    <source>
        <dbReference type="SAM" id="Coils"/>
    </source>
</evidence>
<evidence type="ECO:0000313" key="3">
    <source>
        <dbReference type="EMBL" id="KAA6399717.1"/>
    </source>
</evidence>
<dbReference type="GO" id="GO:0004672">
    <property type="term" value="F:protein kinase activity"/>
    <property type="evidence" value="ECO:0007669"/>
    <property type="project" value="InterPro"/>
</dbReference>
<dbReference type="InterPro" id="IPR011009">
    <property type="entry name" value="Kinase-like_dom_sf"/>
</dbReference>
<dbReference type="EMBL" id="SNRW01000695">
    <property type="protein sequence ID" value="KAA6399717.1"/>
    <property type="molecule type" value="Genomic_DNA"/>
</dbReference>
<feature type="coiled-coil region" evidence="1">
    <location>
        <begin position="208"/>
        <end position="298"/>
    </location>
</feature>
<feature type="coiled-coil region" evidence="1">
    <location>
        <begin position="114"/>
        <end position="179"/>
    </location>
</feature>
<dbReference type="SUPFAM" id="SSF56112">
    <property type="entry name" value="Protein kinase-like (PK-like)"/>
    <property type="match status" value="1"/>
</dbReference>
<reference evidence="3 4" key="1">
    <citation type="submission" date="2019-03" db="EMBL/GenBank/DDBJ databases">
        <title>Single cell metagenomics reveals metabolic interactions within the superorganism composed of flagellate Streblomastix strix and complex community of Bacteroidetes bacteria on its surface.</title>
        <authorList>
            <person name="Treitli S.C."/>
            <person name="Kolisko M."/>
            <person name="Husnik F."/>
            <person name="Keeling P."/>
            <person name="Hampl V."/>
        </authorList>
    </citation>
    <scope>NUCLEOTIDE SEQUENCE [LARGE SCALE GENOMIC DNA]</scope>
    <source>
        <strain evidence="3">ST1C</strain>
    </source>
</reference>
<protein>
    <recommendedName>
        <fullName evidence="2">Serine-threonine/tyrosine-protein kinase catalytic domain-containing protein</fullName>
    </recommendedName>
</protein>
<name>A0A5J4WXA9_9EUKA</name>
<dbReference type="Pfam" id="PF07714">
    <property type="entry name" value="PK_Tyr_Ser-Thr"/>
    <property type="match status" value="1"/>
</dbReference>
<evidence type="ECO:0000259" key="2">
    <source>
        <dbReference type="Pfam" id="PF07714"/>
    </source>
</evidence>
<evidence type="ECO:0000313" key="4">
    <source>
        <dbReference type="Proteomes" id="UP000324800"/>
    </source>
</evidence>